<dbReference type="InterPro" id="IPR003594">
    <property type="entry name" value="HATPase_dom"/>
</dbReference>
<dbReference type="InterPro" id="IPR036890">
    <property type="entry name" value="HATPase_C_sf"/>
</dbReference>
<comment type="caution">
    <text evidence="10">The sequence shown here is derived from an EMBL/GenBank/DDBJ whole genome shotgun (WGS) entry which is preliminary data.</text>
</comment>
<dbReference type="NCBIfam" id="TIGR00229">
    <property type="entry name" value="sensory_box"/>
    <property type="match status" value="1"/>
</dbReference>
<dbReference type="SUPFAM" id="SSF47384">
    <property type="entry name" value="Homodimeric domain of signal transducing histidine kinase"/>
    <property type="match status" value="1"/>
</dbReference>
<dbReference type="CDD" id="cd00075">
    <property type="entry name" value="HATPase"/>
    <property type="match status" value="1"/>
</dbReference>
<dbReference type="Pfam" id="PF02518">
    <property type="entry name" value="HATPase_c"/>
    <property type="match status" value="1"/>
</dbReference>
<dbReference type="Gene3D" id="1.10.287.130">
    <property type="match status" value="1"/>
</dbReference>
<dbReference type="CDD" id="cd00082">
    <property type="entry name" value="HisKA"/>
    <property type="match status" value="1"/>
</dbReference>
<dbReference type="Gene3D" id="3.30.565.10">
    <property type="entry name" value="Histidine kinase-like ATPase, C-terminal domain"/>
    <property type="match status" value="1"/>
</dbReference>
<dbReference type="PROSITE" id="PS50109">
    <property type="entry name" value="HIS_KIN"/>
    <property type="match status" value="1"/>
</dbReference>
<dbReference type="Pfam" id="PF00512">
    <property type="entry name" value="HisKA"/>
    <property type="match status" value="1"/>
</dbReference>
<dbReference type="RefSeq" id="WP_141966119.1">
    <property type="nucleotide sequence ID" value="NZ_VFPO01000001.1"/>
</dbReference>
<dbReference type="InterPro" id="IPR003661">
    <property type="entry name" value="HisK_dim/P_dom"/>
</dbReference>
<dbReference type="InterPro" id="IPR036097">
    <property type="entry name" value="HisK_dim/P_sf"/>
</dbReference>
<dbReference type="InterPro" id="IPR013656">
    <property type="entry name" value="PAS_4"/>
</dbReference>
<evidence type="ECO:0000256" key="3">
    <source>
        <dbReference type="ARBA" id="ARBA00012438"/>
    </source>
</evidence>
<dbReference type="GO" id="GO:0005886">
    <property type="term" value="C:plasma membrane"/>
    <property type="evidence" value="ECO:0007669"/>
    <property type="project" value="UniProtKB-SubCell"/>
</dbReference>
<dbReference type="CDD" id="cd00130">
    <property type="entry name" value="PAS"/>
    <property type="match status" value="1"/>
</dbReference>
<evidence type="ECO:0000256" key="6">
    <source>
        <dbReference type="ARBA" id="ARBA00022777"/>
    </source>
</evidence>
<evidence type="ECO:0000259" key="9">
    <source>
        <dbReference type="PROSITE" id="PS50112"/>
    </source>
</evidence>
<evidence type="ECO:0000256" key="7">
    <source>
        <dbReference type="ARBA" id="ARBA00023012"/>
    </source>
</evidence>
<dbReference type="SMART" id="SM00388">
    <property type="entry name" value="HisKA"/>
    <property type="match status" value="1"/>
</dbReference>
<organism evidence="10 11">
    <name type="scientific">Actinomadura hallensis</name>
    <dbReference type="NCBI Taxonomy" id="337895"/>
    <lineage>
        <taxon>Bacteria</taxon>
        <taxon>Bacillati</taxon>
        <taxon>Actinomycetota</taxon>
        <taxon>Actinomycetes</taxon>
        <taxon>Streptosporangiales</taxon>
        <taxon>Thermomonosporaceae</taxon>
        <taxon>Actinomadura</taxon>
    </lineage>
</organism>
<dbReference type="PROSITE" id="PS50112">
    <property type="entry name" value="PAS"/>
    <property type="match status" value="1"/>
</dbReference>
<accession>A0A543I8Z2</accession>
<evidence type="ECO:0000256" key="5">
    <source>
        <dbReference type="ARBA" id="ARBA00022679"/>
    </source>
</evidence>
<name>A0A543I8Z2_9ACTN</name>
<dbReference type="EMBL" id="VFPO01000001">
    <property type="protein sequence ID" value="TQM67062.1"/>
    <property type="molecule type" value="Genomic_DNA"/>
</dbReference>
<proteinExistence type="predicted"/>
<evidence type="ECO:0000256" key="2">
    <source>
        <dbReference type="ARBA" id="ARBA00004236"/>
    </source>
</evidence>
<evidence type="ECO:0000259" key="8">
    <source>
        <dbReference type="PROSITE" id="PS50109"/>
    </source>
</evidence>
<dbReference type="InterPro" id="IPR005467">
    <property type="entry name" value="His_kinase_dom"/>
</dbReference>
<dbReference type="Gene3D" id="3.30.450.20">
    <property type="entry name" value="PAS domain"/>
    <property type="match status" value="1"/>
</dbReference>
<feature type="domain" description="PAS" evidence="9">
    <location>
        <begin position="2"/>
        <end position="73"/>
    </location>
</feature>
<feature type="domain" description="Histidine kinase" evidence="8">
    <location>
        <begin position="193"/>
        <end position="402"/>
    </location>
</feature>
<dbReference type="SUPFAM" id="SSF55785">
    <property type="entry name" value="PYP-like sensor domain (PAS domain)"/>
    <property type="match status" value="1"/>
</dbReference>
<sequence>MEELDFASVFEAQPTATAVLSPDLVIRAVNRAYEEMTGHGRGEVVGRHLFELPGASSSGPELRASLERVLADGVTDIIALTRYDLEKPGEPGTLEERHWSVVNAPVPDADGGVGLIVQRIEEITPFLDRSREQILSSAGSTAERVRQIEVELLARAQDLQKVNQRLRVTQDHQRRTVQILQRQIESHREALADTSHDLKNPITGLQLRLEEALADLDTDPDDDLRQMLLAALHDAEHLDAIVSELLELARLDSGTPMDTERLDLAELVRDELTRHPPKNPTIMDLRPGTIVEGSAVQLTRLLNNLVSNADRHARSRIEVRVTAEDDWAVLEVIDDGPGIPAADREAAFRRFYRHRESRRLNPQGTGLGLPISRKIAGNHGGTLHIADNPTGARLVLRLPVVGGPVVTPS</sequence>
<dbReference type="InterPro" id="IPR035965">
    <property type="entry name" value="PAS-like_dom_sf"/>
</dbReference>
<dbReference type="SMART" id="SM00091">
    <property type="entry name" value="PAS"/>
    <property type="match status" value="1"/>
</dbReference>
<gene>
    <name evidence="10" type="ORF">FHX41_0659</name>
</gene>
<keyword evidence="4" id="KW-0597">Phosphoprotein</keyword>
<keyword evidence="11" id="KW-1185">Reference proteome</keyword>
<dbReference type="PRINTS" id="PR00344">
    <property type="entry name" value="BCTRLSENSOR"/>
</dbReference>
<dbReference type="InterPro" id="IPR050736">
    <property type="entry name" value="Sensor_HK_Regulatory"/>
</dbReference>
<keyword evidence="5" id="KW-0808">Transferase</keyword>
<dbReference type="InterPro" id="IPR000014">
    <property type="entry name" value="PAS"/>
</dbReference>
<dbReference type="PANTHER" id="PTHR43711:SF32">
    <property type="entry name" value="SENSOR-TYPE HISTIDINE KINASE PRRB"/>
    <property type="match status" value="1"/>
</dbReference>
<protein>
    <recommendedName>
        <fullName evidence="3">histidine kinase</fullName>
        <ecNumber evidence="3">2.7.13.3</ecNumber>
    </recommendedName>
</protein>
<evidence type="ECO:0000313" key="10">
    <source>
        <dbReference type="EMBL" id="TQM67062.1"/>
    </source>
</evidence>
<dbReference type="InterPro" id="IPR004358">
    <property type="entry name" value="Sig_transdc_His_kin-like_C"/>
</dbReference>
<reference evidence="10 11" key="1">
    <citation type="submission" date="2019-06" db="EMBL/GenBank/DDBJ databases">
        <title>Sequencing the genomes of 1000 actinobacteria strains.</title>
        <authorList>
            <person name="Klenk H.-P."/>
        </authorList>
    </citation>
    <scope>NUCLEOTIDE SEQUENCE [LARGE SCALE GENOMIC DNA]</scope>
    <source>
        <strain evidence="10 11">DSM 45043</strain>
    </source>
</reference>
<dbReference type="Pfam" id="PF08448">
    <property type="entry name" value="PAS_4"/>
    <property type="match status" value="1"/>
</dbReference>
<keyword evidence="6" id="KW-0418">Kinase</keyword>
<dbReference type="PANTHER" id="PTHR43711">
    <property type="entry name" value="TWO-COMPONENT HISTIDINE KINASE"/>
    <property type="match status" value="1"/>
</dbReference>
<dbReference type="SMART" id="SM00387">
    <property type="entry name" value="HATPase_c"/>
    <property type="match status" value="1"/>
</dbReference>
<dbReference type="GO" id="GO:0000155">
    <property type="term" value="F:phosphorelay sensor kinase activity"/>
    <property type="evidence" value="ECO:0007669"/>
    <property type="project" value="InterPro"/>
</dbReference>
<comment type="subcellular location">
    <subcellularLocation>
        <location evidence="2">Cell membrane</location>
    </subcellularLocation>
</comment>
<comment type="catalytic activity">
    <reaction evidence="1">
        <text>ATP + protein L-histidine = ADP + protein N-phospho-L-histidine.</text>
        <dbReference type="EC" id="2.7.13.3"/>
    </reaction>
</comment>
<dbReference type="Proteomes" id="UP000316706">
    <property type="component" value="Unassembled WGS sequence"/>
</dbReference>
<dbReference type="AlphaFoldDB" id="A0A543I8Z2"/>
<evidence type="ECO:0000256" key="1">
    <source>
        <dbReference type="ARBA" id="ARBA00000085"/>
    </source>
</evidence>
<evidence type="ECO:0000313" key="11">
    <source>
        <dbReference type="Proteomes" id="UP000316706"/>
    </source>
</evidence>
<dbReference type="SUPFAM" id="SSF55874">
    <property type="entry name" value="ATPase domain of HSP90 chaperone/DNA topoisomerase II/histidine kinase"/>
    <property type="match status" value="1"/>
</dbReference>
<dbReference type="EC" id="2.7.13.3" evidence="3"/>
<dbReference type="OrthoDB" id="9808408at2"/>
<evidence type="ECO:0000256" key="4">
    <source>
        <dbReference type="ARBA" id="ARBA00022553"/>
    </source>
</evidence>
<keyword evidence="7" id="KW-0902">Two-component regulatory system</keyword>